<sequence length="543" mass="59548">MVVAIGLEGSANKLGVGIVRDGEVLSNCRRTYITPPGQGFLPKETAEHHRKHIIPLIKEALEVAKMEPKDIDLVCYTKGPGMGAPLVSVAVVARTIAQLWNKPIVGVNHCIGHIEMGRTITKSDNPTVLYVSGGNTQVIAYSCNRYRIFGETIDIAVGNCLDRFARLVNLSNDPSPGYNIEQAAKKGKKFLQLPYCVKGMDVSFSGILSYIEEKGKPLLKSGEYTVEDLCFSLQETVFAMLVETTERAMAHTGSGDVLLVGGVACNVRLQEMMAQMAKERGGTVYATDERYCIDNGAMIAHAGALLYTSTGKPTPWDETFIQQRTRPNRLAGRQLGRGLSKSRIEAIRLSTTMTISKRTRTTPIPRRRNPNDGVRTACGSFVHGGIQSWCLAVLSFSNPTSTTTSRIIRFGKSTANRCSRNTIASKTTARRCSKERLLEEADASADNGNNGETAENDGNDSRGNGWIKVDFPEKSKKKNNFQPFGTKSASLSLQKNNSFGFGTRRCTCRRINHRPDILSDWCADSSLDARLDFYLVPFSPGEI</sequence>
<evidence type="ECO:0000256" key="10">
    <source>
        <dbReference type="HAMAP-Rule" id="MF_03180"/>
    </source>
</evidence>
<evidence type="ECO:0000256" key="8">
    <source>
        <dbReference type="ARBA" id="ARBA00030439"/>
    </source>
</evidence>
<dbReference type="FunFam" id="3.30.420.40:FF:000295">
    <property type="entry name" value="Probable tRNA N6-adenosine threonylcarbamoyltransferase"/>
    <property type="match status" value="1"/>
</dbReference>
<dbReference type="GO" id="GO:0000408">
    <property type="term" value="C:EKC/KEOPS complex"/>
    <property type="evidence" value="ECO:0007669"/>
    <property type="project" value="InterPro"/>
</dbReference>
<dbReference type="InterPro" id="IPR043129">
    <property type="entry name" value="ATPase_NBD"/>
</dbReference>
<dbReference type="Gene3D" id="3.30.420.40">
    <property type="match status" value="2"/>
</dbReference>
<dbReference type="InterPro" id="IPR000905">
    <property type="entry name" value="Gcp-like_dom"/>
</dbReference>
<evidence type="ECO:0000256" key="7">
    <source>
        <dbReference type="ARBA" id="ARBA00023315"/>
    </source>
</evidence>
<feature type="binding site" evidence="10">
    <location>
        <position position="130"/>
    </location>
    <ligand>
        <name>a divalent metal cation</name>
        <dbReference type="ChEBI" id="CHEBI:60240"/>
    </ligand>
</feature>
<dbReference type="CDD" id="cd24132">
    <property type="entry name" value="ASKHA_NBD_OSGEP_like_euk"/>
    <property type="match status" value="1"/>
</dbReference>
<evidence type="ECO:0000256" key="1">
    <source>
        <dbReference type="ARBA" id="ARBA00012156"/>
    </source>
</evidence>
<dbReference type="OrthoDB" id="10254073at2759"/>
<comment type="similarity">
    <text evidence="10">Belongs to the KAE1 / TsaD family.</text>
</comment>
<dbReference type="HAMAP" id="MF_01446">
    <property type="entry name" value="Kae1"/>
    <property type="match status" value="1"/>
</dbReference>
<dbReference type="Pfam" id="PF00814">
    <property type="entry name" value="TsaD"/>
    <property type="match status" value="1"/>
</dbReference>
<feature type="binding site" evidence="10">
    <location>
        <position position="177"/>
    </location>
    <ligand>
        <name>substrate</name>
    </ligand>
</feature>
<dbReference type="PRINTS" id="PR00789">
    <property type="entry name" value="OSIALOPTASE"/>
</dbReference>
<proteinExistence type="inferred from homology"/>
<comment type="cofactor">
    <cofactor evidence="10">
        <name>a divalent metal cation</name>
        <dbReference type="ChEBI" id="CHEBI:60240"/>
    </cofactor>
    <text evidence="10">Binds 1 divalent metal cation per subunit.</text>
</comment>
<keyword evidence="3 10" id="KW-0808">Transferase</keyword>
<comment type="catalytic activity">
    <reaction evidence="9 10">
        <text>L-threonylcarbamoyladenylate + adenosine(37) in tRNA = N(6)-L-threonylcarbamoyladenosine(37) in tRNA + AMP + H(+)</text>
        <dbReference type="Rhea" id="RHEA:37059"/>
        <dbReference type="Rhea" id="RHEA-COMP:10162"/>
        <dbReference type="Rhea" id="RHEA-COMP:10163"/>
        <dbReference type="ChEBI" id="CHEBI:15378"/>
        <dbReference type="ChEBI" id="CHEBI:73682"/>
        <dbReference type="ChEBI" id="CHEBI:74411"/>
        <dbReference type="ChEBI" id="CHEBI:74418"/>
        <dbReference type="ChEBI" id="CHEBI:456215"/>
        <dbReference type="EC" id="2.3.1.234"/>
    </reaction>
</comment>
<organism evidence="13 14">
    <name type="scientific">Nesidiocoris tenuis</name>
    <dbReference type="NCBI Taxonomy" id="355587"/>
    <lineage>
        <taxon>Eukaryota</taxon>
        <taxon>Metazoa</taxon>
        <taxon>Ecdysozoa</taxon>
        <taxon>Arthropoda</taxon>
        <taxon>Hexapoda</taxon>
        <taxon>Insecta</taxon>
        <taxon>Pterygota</taxon>
        <taxon>Neoptera</taxon>
        <taxon>Paraneoptera</taxon>
        <taxon>Hemiptera</taxon>
        <taxon>Heteroptera</taxon>
        <taxon>Panheteroptera</taxon>
        <taxon>Cimicomorpha</taxon>
        <taxon>Miridae</taxon>
        <taxon>Dicyphina</taxon>
        <taxon>Nesidiocoris</taxon>
    </lineage>
</organism>
<dbReference type="EMBL" id="CADCXU010020432">
    <property type="protein sequence ID" value="CAB0008377.1"/>
    <property type="molecule type" value="Genomic_DNA"/>
</dbReference>
<dbReference type="GO" id="GO:0005634">
    <property type="term" value="C:nucleus"/>
    <property type="evidence" value="ECO:0007669"/>
    <property type="project" value="UniProtKB-SubCell"/>
</dbReference>
<reference evidence="13 14" key="1">
    <citation type="submission" date="2020-02" db="EMBL/GenBank/DDBJ databases">
        <authorList>
            <person name="Ferguson B K."/>
        </authorList>
    </citation>
    <scope>NUCLEOTIDE SEQUENCE [LARGE SCALE GENOMIC DNA]</scope>
</reference>
<gene>
    <name evidence="13" type="ORF">NTEN_LOCUS13623</name>
</gene>
<feature type="binding site" evidence="10">
    <location>
        <position position="162"/>
    </location>
    <ligand>
        <name>substrate</name>
    </ligand>
</feature>
<evidence type="ECO:0000256" key="4">
    <source>
        <dbReference type="ARBA" id="ARBA00022694"/>
    </source>
</evidence>
<comment type="subcellular location">
    <subcellularLocation>
        <location evidence="10">Cytoplasm</location>
    </subcellularLocation>
    <subcellularLocation>
        <location evidence="10">Nucleus</location>
    </subcellularLocation>
</comment>
<dbReference type="PANTHER" id="PTHR11735">
    <property type="entry name" value="TRNA N6-ADENOSINE THREONYLCARBAMOYLTRANSFERASE"/>
    <property type="match status" value="1"/>
</dbReference>
<feature type="region of interest" description="Disordered" evidence="11">
    <location>
        <begin position="440"/>
        <end position="468"/>
    </location>
</feature>
<dbReference type="PANTHER" id="PTHR11735:SF14">
    <property type="entry name" value="TRNA N6-ADENOSINE THREONYLCARBAMOYLTRANSFERASE"/>
    <property type="match status" value="1"/>
</dbReference>
<keyword evidence="14" id="KW-1185">Reference proteome</keyword>
<name>A0A6H5GWI1_9HEMI</name>
<dbReference type="InterPro" id="IPR034680">
    <property type="entry name" value="Kae1_archaea_euk"/>
</dbReference>
<dbReference type="SUPFAM" id="SSF53067">
    <property type="entry name" value="Actin-like ATPase domain"/>
    <property type="match status" value="1"/>
</dbReference>
<evidence type="ECO:0000256" key="2">
    <source>
        <dbReference type="ARBA" id="ARBA00022490"/>
    </source>
</evidence>
<dbReference type="GO" id="GO:0002949">
    <property type="term" value="P:tRNA threonylcarbamoyladenosine modification"/>
    <property type="evidence" value="ECO:0007669"/>
    <property type="project" value="UniProtKB-UniRule"/>
</dbReference>
<evidence type="ECO:0000256" key="3">
    <source>
        <dbReference type="ARBA" id="ARBA00022679"/>
    </source>
</evidence>
<feature type="binding site" evidence="10">
    <location>
        <position position="294"/>
    </location>
    <ligand>
        <name>a divalent metal cation</name>
        <dbReference type="ChEBI" id="CHEBI:60240"/>
    </ligand>
</feature>
<evidence type="ECO:0000313" key="13">
    <source>
        <dbReference type="EMBL" id="CAB0008377.1"/>
    </source>
</evidence>
<feature type="binding site" evidence="10">
    <location>
        <position position="113"/>
    </location>
    <ligand>
        <name>a divalent metal cation</name>
        <dbReference type="ChEBI" id="CHEBI:60240"/>
    </ligand>
</feature>
<protein>
    <recommendedName>
        <fullName evidence="1">N(6)-L-threonylcarbamoyladenine synthase</fullName>
        <ecNumber evidence="1">2.3.1.234</ecNumber>
    </recommendedName>
    <alternativeName>
        <fullName evidence="8">N6-L-threonylcarbamoyladenine synthase</fullName>
    </alternativeName>
</protein>
<keyword evidence="5 10" id="KW-0479">Metal-binding</keyword>
<dbReference type="PROSITE" id="PS01016">
    <property type="entry name" value="GLYCOPROTEASE"/>
    <property type="match status" value="1"/>
</dbReference>
<evidence type="ECO:0000256" key="9">
    <source>
        <dbReference type="ARBA" id="ARBA00048117"/>
    </source>
</evidence>
<feature type="domain" description="Gcp-like" evidence="12">
    <location>
        <begin position="30"/>
        <end position="300"/>
    </location>
</feature>
<keyword evidence="4 10" id="KW-0819">tRNA processing</keyword>
<dbReference type="NCBIfam" id="TIGR00329">
    <property type="entry name" value="gcp_kae1"/>
    <property type="match status" value="1"/>
</dbReference>
<evidence type="ECO:0000313" key="14">
    <source>
        <dbReference type="Proteomes" id="UP000479000"/>
    </source>
</evidence>
<dbReference type="NCBIfam" id="TIGR03722">
    <property type="entry name" value="arch_KAE1"/>
    <property type="match status" value="1"/>
</dbReference>
<dbReference type="GO" id="GO:0046872">
    <property type="term" value="F:metal ion binding"/>
    <property type="evidence" value="ECO:0007669"/>
    <property type="project" value="UniProtKB-KW"/>
</dbReference>
<feature type="binding site" evidence="10">
    <location>
        <position position="109"/>
    </location>
    <ligand>
        <name>a divalent metal cation</name>
        <dbReference type="ChEBI" id="CHEBI:60240"/>
    </ligand>
</feature>
<dbReference type="InterPro" id="IPR017860">
    <property type="entry name" value="Peptidase_M22_CS"/>
</dbReference>
<keyword evidence="7 10" id="KW-0012">Acyltransferase</keyword>
<dbReference type="Proteomes" id="UP000479000">
    <property type="component" value="Unassembled WGS sequence"/>
</dbReference>
<feature type="binding site" evidence="10">
    <location>
        <begin position="130"/>
        <end position="134"/>
    </location>
    <ligand>
        <name>substrate</name>
    </ligand>
</feature>
<dbReference type="GO" id="GO:0005737">
    <property type="term" value="C:cytoplasm"/>
    <property type="evidence" value="ECO:0007669"/>
    <property type="project" value="UniProtKB-SubCell"/>
</dbReference>
<evidence type="ECO:0000256" key="5">
    <source>
        <dbReference type="ARBA" id="ARBA00022723"/>
    </source>
</evidence>
<dbReference type="InterPro" id="IPR017861">
    <property type="entry name" value="KAE1/TsaD"/>
</dbReference>
<keyword evidence="6 10" id="KW-0539">Nucleus</keyword>
<feature type="binding site" evidence="10">
    <location>
        <position position="266"/>
    </location>
    <ligand>
        <name>substrate</name>
    </ligand>
</feature>
<evidence type="ECO:0000256" key="6">
    <source>
        <dbReference type="ARBA" id="ARBA00023242"/>
    </source>
</evidence>
<accession>A0A6H5GWI1</accession>
<dbReference type="GO" id="GO:0061711">
    <property type="term" value="F:tRNA N(6)-L-threonylcarbamoyladenine synthase activity"/>
    <property type="evidence" value="ECO:0007669"/>
    <property type="project" value="UniProtKB-EC"/>
</dbReference>
<dbReference type="FunFam" id="3.30.420.40:FF:000038">
    <property type="entry name" value="Probable tRNA N6-adenosine threonylcarbamoyltransferase"/>
    <property type="match status" value="1"/>
</dbReference>
<dbReference type="EC" id="2.3.1.234" evidence="1"/>
<keyword evidence="2 10" id="KW-0963">Cytoplasm</keyword>
<evidence type="ECO:0000259" key="12">
    <source>
        <dbReference type="Pfam" id="PF00814"/>
    </source>
</evidence>
<feature type="binding site" evidence="10">
    <location>
        <position position="181"/>
    </location>
    <ligand>
        <name>substrate</name>
    </ligand>
</feature>
<dbReference type="AlphaFoldDB" id="A0A6H5GWI1"/>
<evidence type="ECO:0000256" key="11">
    <source>
        <dbReference type="SAM" id="MobiDB-lite"/>
    </source>
</evidence>